<feature type="compositionally biased region" description="Polar residues" evidence="1">
    <location>
        <begin position="273"/>
        <end position="287"/>
    </location>
</feature>
<keyword evidence="4" id="KW-1185">Reference proteome</keyword>
<dbReference type="AlphaFoldDB" id="A0A0D8XW08"/>
<evidence type="ECO:0000313" key="3">
    <source>
        <dbReference type="EMBL" id="KJH48813.1"/>
    </source>
</evidence>
<feature type="compositionally biased region" description="Polar residues" evidence="1">
    <location>
        <begin position="120"/>
        <end position="153"/>
    </location>
</feature>
<reference evidence="3 4" key="1">
    <citation type="submission" date="2013-11" db="EMBL/GenBank/DDBJ databases">
        <title>Draft genome of the bovine lungworm Dictyocaulus viviparus.</title>
        <authorList>
            <person name="Mitreva M."/>
        </authorList>
    </citation>
    <scope>NUCLEOTIDE SEQUENCE [LARGE SCALE GENOMIC DNA]</scope>
    <source>
        <strain evidence="3 4">HannoverDv2000</strain>
    </source>
</reference>
<protein>
    <submittedName>
        <fullName evidence="3">Uncharacterized protein</fullName>
    </submittedName>
</protein>
<feature type="region of interest" description="Disordered" evidence="1">
    <location>
        <begin position="120"/>
        <end position="180"/>
    </location>
</feature>
<dbReference type="EMBL" id="KN716255">
    <property type="protein sequence ID" value="KJH48813.1"/>
    <property type="molecule type" value="Genomic_DNA"/>
</dbReference>
<proteinExistence type="predicted"/>
<accession>A0A0D8XW08</accession>
<sequence>MMVVLFIFAVLTCICCCLIMSFVRWMYKRRIRKKAELLRMKYRHEDEQRLEMENRMKEVAMRHGSVNSTVQVRIEACRSYRADLTVPFYHYNNNQSPNNKQHLPINSPIQLEPKINEDINPQNYGLFTGHTPLQSPNTTNEDSRSTPPATVQPQMPKVNLLPPTQNIVKSNNQPDSSVIGALKPDTVSNNIEMIPMEPIHIAATVHTIAKECKAAERDVRPPIPGLIVVSKKTADSEVNQNNTTDDSTSSAVTTTSKTTTIKSESTSIVTESPAPQRTETDQVATSSQILKEPNEALPYKGEYFPYWTARTFISKKFEPTTSSLGPGRCTNVTTSEQSVWALNEPRHAVDDEYAKNEDESLDDTKRSTKKPQPYDVYELRREIERLRKNEISMGMKALFQEVLDDMKKLQRPSISTPLNENASPTNVCNRPVTNTISTPPQRGVLVETKEVHENMSSSNSATIETYKKK</sequence>
<keyword evidence="2" id="KW-1133">Transmembrane helix</keyword>
<feature type="compositionally biased region" description="Polar residues" evidence="1">
    <location>
        <begin position="414"/>
        <end position="440"/>
    </location>
</feature>
<keyword evidence="2" id="KW-0812">Transmembrane</keyword>
<feature type="region of interest" description="Disordered" evidence="1">
    <location>
        <begin position="233"/>
        <end position="287"/>
    </location>
</feature>
<gene>
    <name evidence="3" type="ORF">DICVIV_05066</name>
</gene>
<feature type="region of interest" description="Disordered" evidence="1">
    <location>
        <begin position="343"/>
        <end position="370"/>
    </location>
</feature>
<dbReference type="Proteomes" id="UP000053766">
    <property type="component" value="Unassembled WGS sequence"/>
</dbReference>
<feature type="compositionally biased region" description="Polar residues" evidence="1">
    <location>
        <begin position="162"/>
        <end position="176"/>
    </location>
</feature>
<dbReference type="OrthoDB" id="5877547at2759"/>
<feature type="region of interest" description="Disordered" evidence="1">
    <location>
        <begin position="414"/>
        <end position="441"/>
    </location>
</feature>
<reference evidence="4" key="2">
    <citation type="journal article" date="2016" name="Sci. Rep.">
        <title>Dictyocaulus viviparus genome, variome and transcriptome elucidate lungworm biology and support future intervention.</title>
        <authorList>
            <person name="McNulty S.N."/>
            <person name="Strube C."/>
            <person name="Rosa B.A."/>
            <person name="Martin J.C."/>
            <person name="Tyagi R."/>
            <person name="Choi Y.J."/>
            <person name="Wang Q."/>
            <person name="Hallsworth Pepin K."/>
            <person name="Zhang X."/>
            <person name="Ozersky P."/>
            <person name="Wilson R.K."/>
            <person name="Sternberg P.W."/>
            <person name="Gasser R.B."/>
            <person name="Mitreva M."/>
        </authorList>
    </citation>
    <scope>NUCLEOTIDE SEQUENCE [LARGE SCALE GENOMIC DNA]</scope>
    <source>
        <strain evidence="4">HannoverDv2000</strain>
    </source>
</reference>
<evidence type="ECO:0000256" key="1">
    <source>
        <dbReference type="SAM" id="MobiDB-lite"/>
    </source>
</evidence>
<organism evidence="3 4">
    <name type="scientific">Dictyocaulus viviparus</name>
    <name type="common">Bovine lungworm</name>
    <dbReference type="NCBI Taxonomy" id="29172"/>
    <lineage>
        <taxon>Eukaryota</taxon>
        <taxon>Metazoa</taxon>
        <taxon>Ecdysozoa</taxon>
        <taxon>Nematoda</taxon>
        <taxon>Chromadorea</taxon>
        <taxon>Rhabditida</taxon>
        <taxon>Rhabditina</taxon>
        <taxon>Rhabditomorpha</taxon>
        <taxon>Strongyloidea</taxon>
        <taxon>Metastrongylidae</taxon>
        <taxon>Dictyocaulus</taxon>
    </lineage>
</organism>
<feature type="compositionally biased region" description="Basic and acidic residues" evidence="1">
    <location>
        <begin position="344"/>
        <end position="366"/>
    </location>
</feature>
<name>A0A0D8XW08_DICVI</name>
<evidence type="ECO:0000256" key="2">
    <source>
        <dbReference type="SAM" id="Phobius"/>
    </source>
</evidence>
<dbReference type="STRING" id="29172.A0A0D8XW08"/>
<evidence type="ECO:0000313" key="4">
    <source>
        <dbReference type="Proteomes" id="UP000053766"/>
    </source>
</evidence>
<feature type="compositionally biased region" description="Low complexity" evidence="1">
    <location>
        <begin position="243"/>
        <end position="272"/>
    </location>
</feature>
<feature type="transmembrane region" description="Helical" evidence="2">
    <location>
        <begin position="6"/>
        <end position="27"/>
    </location>
</feature>
<keyword evidence="2" id="KW-0472">Membrane</keyword>